<evidence type="ECO:0000313" key="2">
    <source>
        <dbReference type="Proteomes" id="UP000231484"/>
    </source>
</evidence>
<dbReference type="EMBL" id="MEIQ01000027">
    <property type="protein sequence ID" value="PIT51738.1"/>
    <property type="molecule type" value="Genomic_DNA"/>
</dbReference>
<name>A0A066TIN3_9NEIS</name>
<organism evidence="1 2">
    <name type="scientific">Snodgrassella alvi</name>
    <dbReference type="NCBI Taxonomy" id="1196083"/>
    <lineage>
        <taxon>Bacteria</taxon>
        <taxon>Pseudomonadati</taxon>
        <taxon>Pseudomonadota</taxon>
        <taxon>Betaproteobacteria</taxon>
        <taxon>Neisseriales</taxon>
        <taxon>Neisseriaceae</taxon>
        <taxon>Snodgrassella</taxon>
    </lineage>
</organism>
<proteinExistence type="predicted"/>
<dbReference type="SUPFAM" id="SSF52833">
    <property type="entry name" value="Thioredoxin-like"/>
    <property type="match status" value="1"/>
</dbReference>
<dbReference type="Gene3D" id="3.40.30.10">
    <property type="entry name" value="Glutaredoxin"/>
    <property type="match status" value="1"/>
</dbReference>
<dbReference type="Proteomes" id="UP000231484">
    <property type="component" value="Unassembled WGS sequence"/>
</dbReference>
<dbReference type="RefSeq" id="WP_037407971.1">
    <property type="nucleotide sequence ID" value="NZ_CAJZCD010000003.1"/>
</dbReference>
<protein>
    <submittedName>
        <fullName evidence="1">2Fe-2S ferredoxin</fullName>
    </submittedName>
</protein>
<sequence length="111" mass="12409">MSYYAKHLFVCTNRRDNPCRQSCGDNNVGADAVDYLKGHAKAMGLMGVGKLRISSAGCLGRCDEGPVMVLYPQGRWYTYVDESDLQEILDEELANDRVVTRLLMDKPESSE</sequence>
<reference evidence="1 2" key="1">
    <citation type="journal article" date="2017" name="MBio">
        <title>Type VI secretion-mediated competition in the bee gut microbiome.</title>
        <authorList>
            <person name="Steele M.I."/>
            <person name="Kwong W.K."/>
            <person name="Powell J.E."/>
            <person name="Whiteley M."/>
            <person name="Moran N.A."/>
        </authorList>
    </citation>
    <scope>NUCLEOTIDE SEQUENCE [LARGE SCALE GENOMIC DNA]</scope>
    <source>
        <strain evidence="1 2">Occ4-2</strain>
    </source>
</reference>
<dbReference type="CDD" id="cd02980">
    <property type="entry name" value="TRX_Fd_family"/>
    <property type="match status" value="1"/>
</dbReference>
<dbReference type="InterPro" id="IPR036249">
    <property type="entry name" value="Thioredoxin-like_sf"/>
</dbReference>
<dbReference type="AlphaFoldDB" id="A0A066TIN3"/>
<comment type="caution">
    <text evidence="1">The sequence shown here is derived from an EMBL/GenBank/DDBJ whole genome shotgun (WGS) entry which is preliminary data.</text>
</comment>
<accession>A0A066TIN3</accession>
<gene>
    <name evidence="1" type="ORF">BHC48_03425</name>
</gene>
<evidence type="ECO:0000313" key="1">
    <source>
        <dbReference type="EMBL" id="PIT51738.1"/>
    </source>
</evidence>
<dbReference type="eggNOG" id="COG3411">
    <property type="taxonomic scope" value="Bacteria"/>
</dbReference>